<reference evidence="1" key="1">
    <citation type="submission" date="2014-11" db="EMBL/GenBank/DDBJ databases">
        <authorList>
            <person name="Amaro Gonzalez C."/>
        </authorList>
    </citation>
    <scope>NUCLEOTIDE SEQUENCE</scope>
</reference>
<proteinExistence type="predicted"/>
<sequence>MHKTDRRPLESCTPPDQMVFNLNIKVESLSNRIMENDRLSSTPRYVFGFVFPLEAGVCRVEPPIPGPKNGPVWSLGHVVPGGEGPGASTLIKALDQLMESFIVNPCPPLPFHFKFMMGNEEAV</sequence>
<dbReference type="EMBL" id="GBXM01013476">
    <property type="protein sequence ID" value="JAH95101.1"/>
    <property type="molecule type" value="Transcribed_RNA"/>
</dbReference>
<reference evidence="1" key="2">
    <citation type="journal article" date="2015" name="Fish Shellfish Immunol.">
        <title>Early steps in the European eel (Anguilla anguilla)-Vibrio vulnificus interaction in the gills: Role of the RtxA13 toxin.</title>
        <authorList>
            <person name="Callol A."/>
            <person name="Pajuelo D."/>
            <person name="Ebbesson L."/>
            <person name="Teles M."/>
            <person name="MacKenzie S."/>
            <person name="Amaro C."/>
        </authorList>
    </citation>
    <scope>NUCLEOTIDE SEQUENCE</scope>
</reference>
<organism evidence="1">
    <name type="scientific">Anguilla anguilla</name>
    <name type="common">European freshwater eel</name>
    <name type="synonym">Muraena anguilla</name>
    <dbReference type="NCBI Taxonomy" id="7936"/>
    <lineage>
        <taxon>Eukaryota</taxon>
        <taxon>Metazoa</taxon>
        <taxon>Chordata</taxon>
        <taxon>Craniata</taxon>
        <taxon>Vertebrata</taxon>
        <taxon>Euteleostomi</taxon>
        <taxon>Actinopterygii</taxon>
        <taxon>Neopterygii</taxon>
        <taxon>Teleostei</taxon>
        <taxon>Anguilliformes</taxon>
        <taxon>Anguillidae</taxon>
        <taxon>Anguilla</taxon>
    </lineage>
</organism>
<dbReference type="AlphaFoldDB" id="A0A0E9WY13"/>
<protein>
    <submittedName>
        <fullName evidence="1">Uncharacterized protein</fullName>
    </submittedName>
</protein>
<accession>A0A0E9WY13</accession>
<evidence type="ECO:0000313" key="1">
    <source>
        <dbReference type="EMBL" id="JAH95101.1"/>
    </source>
</evidence>
<name>A0A0E9WY13_ANGAN</name>